<feature type="compositionally biased region" description="Basic and acidic residues" evidence="2">
    <location>
        <begin position="595"/>
        <end position="605"/>
    </location>
</feature>
<feature type="compositionally biased region" description="Polar residues" evidence="2">
    <location>
        <begin position="798"/>
        <end position="807"/>
    </location>
</feature>
<comment type="similarity">
    <text evidence="1">Belongs to the FAM154 family.</text>
</comment>
<dbReference type="GO" id="GO:0008017">
    <property type="term" value="F:microtubule binding"/>
    <property type="evidence" value="ECO:0007669"/>
    <property type="project" value="InterPro"/>
</dbReference>
<dbReference type="AlphaFoldDB" id="A0A6L2PX45"/>
<protein>
    <submittedName>
        <fullName evidence="3">Uncharacterized protein</fullName>
    </submittedName>
</protein>
<gene>
    <name evidence="3" type="ORF">Cfor_07647</name>
</gene>
<dbReference type="PANTHER" id="PTHR31516:SF17">
    <property type="entry name" value="STABILIZER OF AXONEMAL MICROTUBULES 2"/>
    <property type="match status" value="1"/>
</dbReference>
<organism evidence="3 4">
    <name type="scientific">Coptotermes formosanus</name>
    <name type="common">Formosan subterranean termite</name>
    <dbReference type="NCBI Taxonomy" id="36987"/>
    <lineage>
        <taxon>Eukaryota</taxon>
        <taxon>Metazoa</taxon>
        <taxon>Ecdysozoa</taxon>
        <taxon>Arthropoda</taxon>
        <taxon>Hexapoda</taxon>
        <taxon>Insecta</taxon>
        <taxon>Pterygota</taxon>
        <taxon>Neoptera</taxon>
        <taxon>Polyneoptera</taxon>
        <taxon>Dictyoptera</taxon>
        <taxon>Blattodea</taxon>
        <taxon>Blattoidea</taxon>
        <taxon>Termitoidae</taxon>
        <taxon>Rhinotermitidae</taxon>
        <taxon>Coptotermes</taxon>
    </lineage>
</organism>
<dbReference type="GO" id="GO:0036126">
    <property type="term" value="C:sperm flagellum"/>
    <property type="evidence" value="ECO:0007669"/>
    <property type="project" value="TreeGrafter"/>
</dbReference>
<feature type="compositionally biased region" description="Basic and acidic residues" evidence="2">
    <location>
        <begin position="525"/>
        <end position="540"/>
    </location>
</feature>
<feature type="region of interest" description="Disordered" evidence="2">
    <location>
        <begin position="774"/>
        <end position="818"/>
    </location>
</feature>
<evidence type="ECO:0000256" key="2">
    <source>
        <dbReference type="SAM" id="MobiDB-lite"/>
    </source>
</evidence>
<dbReference type="Proteomes" id="UP000502823">
    <property type="component" value="Unassembled WGS sequence"/>
</dbReference>
<dbReference type="EMBL" id="BLKM01000519">
    <property type="protein sequence ID" value="GFG35045.1"/>
    <property type="molecule type" value="Genomic_DNA"/>
</dbReference>
<sequence>MEQLYRRDSVPRVSLVRASYTTGSHNHFRRPSTLAFDSSKLGVRSLEKKSSSDPELGGRVTIIGNERGFPAGLTVDELGLYRRRRPPSHARPKDNLRPEAGSLKSVTTEYQRRFLPHPILPVKGHRFGENHLGESFGASEESTATGIVNERREHEDLLNKGHRRKRPEDGLRLEGEVFLMPEYNDTFIDFPRQRPNIIRPRTHITSEKHHQLPMDLTTEKNSQYVFFDVAERPQLVRRPTTLRAEGDILVTVSEIHSRYVPHKGAKRSDLARRKTSLRMEGEMDKVTEQKEKYVEFPEGRRAELTKRATQLSLEGEIDTITEKNEKYIFFQSPKRSELKRRPTVLKLEGDMETATEMSDNFIEFLEAKRAEILKRSNNINLEGDLEYAPEYSTAFIYFPRERPVTRRPLVSLRQEGEMDTTTEKRCQFIDFLSKCKRPDLARKPTNLRLEGEIESKPEYRDSYVDFPRRRPKTKKPDTCLKPEGDIENMSETEAQFVPFSSGNRSAIVKKPSLSLRLEGELHTNPEYKDSFKNFPRERPVVRKPTGNLQHDPKTLLLLADEPLKKPRGPGRQTACNFRSENRIDTNAEHSSSNVDLKRVTQRPREQSNQNAYLRDSESKVPRAQSEGRHKGKPDVEAASTTNVYYTASERTPSWRRRPEDNLRVAGSSSLAAAVSSPQVSRRRSVSTRVNPATTDGPGVYHAVSRDGPASRSKAVTFELGGGRPKTCPRWNNPKVTSTQDANDSKDLPVTDIGSDEPKFRLHVMNVDETCDENDDFARRRRRGRRLQSSRSSPPHPVLSTSIVSSRAPSPEAAHQFPAPPQVQYPLHQLRQNNSPAFVVLDDLNNNRRVSQAPTALPRSNFLEIPPSKQQPRHGSGHKWMPSWHDAPTSI</sequence>
<feature type="region of interest" description="Disordered" evidence="2">
    <location>
        <begin position="83"/>
        <end position="102"/>
    </location>
</feature>
<feature type="compositionally biased region" description="Basic residues" evidence="2">
    <location>
        <begin position="778"/>
        <end position="787"/>
    </location>
</feature>
<dbReference type="GO" id="GO:0036064">
    <property type="term" value="C:ciliary basal body"/>
    <property type="evidence" value="ECO:0007669"/>
    <property type="project" value="TreeGrafter"/>
</dbReference>
<dbReference type="OrthoDB" id="407410at2759"/>
<feature type="compositionally biased region" description="Basic and acidic residues" evidence="2">
    <location>
        <begin position="614"/>
        <end position="635"/>
    </location>
</feature>
<feature type="compositionally biased region" description="Low complexity" evidence="2">
    <location>
        <begin position="664"/>
        <end position="679"/>
    </location>
</feature>
<dbReference type="GO" id="GO:0005814">
    <property type="term" value="C:centriole"/>
    <property type="evidence" value="ECO:0007669"/>
    <property type="project" value="TreeGrafter"/>
</dbReference>
<name>A0A6L2PX45_COPFO</name>
<feature type="region of interest" description="Disordered" evidence="2">
    <location>
        <begin position="525"/>
        <end position="754"/>
    </location>
</feature>
<feature type="compositionally biased region" description="Polar residues" evidence="2">
    <location>
        <begin position="638"/>
        <end position="651"/>
    </location>
</feature>
<proteinExistence type="inferred from homology"/>
<evidence type="ECO:0000313" key="3">
    <source>
        <dbReference type="EMBL" id="GFG35045.1"/>
    </source>
</evidence>
<evidence type="ECO:0000313" key="4">
    <source>
        <dbReference type="Proteomes" id="UP000502823"/>
    </source>
</evidence>
<feature type="region of interest" description="Disordered" evidence="2">
    <location>
        <begin position="852"/>
        <end position="890"/>
    </location>
</feature>
<evidence type="ECO:0000256" key="1">
    <source>
        <dbReference type="ARBA" id="ARBA00008738"/>
    </source>
</evidence>
<comment type="caution">
    <text evidence="3">The sequence shown here is derived from an EMBL/GenBank/DDBJ whole genome shotgun (WGS) entry which is preliminary data.</text>
</comment>
<dbReference type="GO" id="GO:0005879">
    <property type="term" value="C:axonemal microtubule"/>
    <property type="evidence" value="ECO:0007669"/>
    <property type="project" value="TreeGrafter"/>
</dbReference>
<keyword evidence="4" id="KW-1185">Reference proteome</keyword>
<reference evidence="4" key="1">
    <citation type="submission" date="2020-01" db="EMBL/GenBank/DDBJ databases">
        <title>Draft genome sequence of the Termite Coptotermes fromosanus.</title>
        <authorList>
            <person name="Itakura S."/>
            <person name="Yosikawa Y."/>
            <person name="Umezawa K."/>
        </authorList>
    </citation>
    <scope>NUCLEOTIDE SEQUENCE [LARGE SCALE GENOMIC DNA]</scope>
</reference>
<dbReference type="InterPro" id="IPR033336">
    <property type="entry name" value="SAXO1/2"/>
</dbReference>
<dbReference type="InParanoid" id="A0A6L2PX45"/>
<dbReference type="PANTHER" id="PTHR31516">
    <property type="entry name" value="STABILIZER OF AXONEMAL MICROTUBULES 2"/>
    <property type="match status" value="1"/>
</dbReference>
<accession>A0A6L2PX45</accession>